<evidence type="ECO:0000256" key="1">
    <source>
        <dbReference type="ARBA" id="ARBA00004651"/>
    </source>
</evidence>
<evidence type="ECO:0000256" key="7">
    <source>
        <dbReference type="ARBA" id="ARBA00024033"/>
    </source>
</evidence>
<evidence type="ECO:0000313" key="9">
    <source>
        <dbReference type="EMBL" id="AWM39703.1"/>
    </source>
</evidence>
<feature type="transmembrane region" description="Helical" evidence="8">
    <location>
        <begin position="437"/>
        <end position="458"/>
    </location>
</feature>
<keyword evidence="2" id="KW-1003">Cell membrane</keyword>
<feature type="transmembrane region" description="Helical" evidence="8">
    <location>
        <begin position="31"/>
        <end position="52"/>
    </location>
</feature>
<accession>A0A2Z3H118</accession>
<feature type="transmembrane region" description="Helical" evidence="8">
    <location>
        <begin position="516"/>
        <end position="534"/>
    </location>
</feature>
<keyword evidence="10" id="KW-1185">Reference proteome</keyword>
<comment type="subcellular location">
    <subcellularLocation>
        <location evidence="1">Cell membrane</location>
        <topology evidence="1">Multi-pass membrane protein</topology>
    </subcellularLocation>
</comment>
<feature type="transmembrane region" description="Helical" evidence="8">
    <location>
        <begin position="337"/>
        <end position="360"/>
    </location>
</feature>
<feature type="transmembrane region" description="Helical" evidence="8">
    <location>
        <begin position="235"/>
        <end position="253"/>
    </location>
</feature>
<name>A0A2Z3H118_9BACT</name>
<evidence type="ECO:0000256" key="4">
    <source>
        <dbReference type="ARBA" id="ARBA00022692"/>
    </source>
</evidence>
<proteinExistence type="inferred from homology"/>
<gene>
    <name evidence="9" type="ORF">C1280_23685</name>
</gene>
<dbReference type="Proteomes" id="UP000245802">
    <property type="component" value="Chromosome"/>
</dbReference>
<keyword evidence="3" id="KW-0808">Transferase</keyword>
<dbReference type="EMBL" id="CP025958">
    <property type="protein sequence ID" value="AWM39703.1"/>
    <property type="molecule type" value="Genomic_DNA"/>
</dbReference>
<protein>
    <submittedName>
        <fullName evidence="9">DUF2029 domain-containing protein</fullName>
    </submittedName>
</protein>
<evidence type="ECO:0000256" key="5">
    <source>
        <dbReference type="ARBA" id="ARBA00022989"/>
    </source>
</evidence>
<keyword evidence="5 8" id="KW-1133">Transmembrane helix</keyword>
<dbReference type="KEGG" id="gog:C1280_23685"/>
<dbReference type="AlphaFoldDB" id="A0A2Z3H118"/>
<evidence type="ECO:0000313" key="10">
    <source>
        <dbReference type="Proteomes" id="UP000245802"/>
    </source>
</evidence>
<dbReference type="GO" id="GO:0016758">
    <property type="term" value="F:hexosyltransferase activity"/>
    <property type="evidence" value="ECO:0007669"/>
    <property type="project" value="InterPro"/>
</dbReference>
<dbReference type="Pfam" id="PF09594">
    <property type="entry name" value="GT87"/>
    <property type="match status" value="1"/>
</dbReference>
<sequence>MADRVNLSSPPPAPDYVIPARFWAWLGTPRAVSGLLWLAALVSAGVIAYRAYTWFDDSPLLPTERHRGDGNGGHAQIDFGGQWLMGRMLVTGHGQELYHRQRQWEVLREGYPERAETPLQRVGPRTDHYLITAPRPGEHFAHDADNLMGWFMGTDNDPVREWRISGGAGVAPLPVPCGDQFTGVALAAHADAQATSELVTTVQKPSIGGPLYPPVHALFYAPLGLIDDPQRAYRVLQGFSVLVVFAAGLAVNLLTRGRIWWSAATLGLLLFPGTRGAVDLGQNPALSLCIVLWGWVLATRGRPVAGGMVWGLFAFKPVWGLAFFLVPLLLRQWRFCAAMVLTGAALGALTLPFVGLHSWFDWLEVGKEATELYKVNENWIHLSRDLQGIPRRILHDFTLPEKERDKPLTNRLAWGLWGVVFGGTVLVYLRRGDRTKLTGLSAGMLFLGAYLTCFHFMYYDVLLSAVPLVLLLADPRRHFRTSTFEITPAPSEPPLPPDSRGLPSAGREPAMFGARMLGYVNSFPLTALALLYLIENSLSGLDLNATVGVGFFASPAADATTLSTPQVKVNTGIRSPLDTYVLLALWGWCAWRVARWDETSDGP</sequence>
<keyword evidence="6 8" id="KW-0472">Membrane</keyword>
<feature type="transmembrane region" description="Helical" evidence="8">
    <location>
        <begin position="412"/>
        <end position="430"/>
    </location>
</feature>
<evidence type="ECO:0000256" key="8">
    <source>
        <dbReference type="SAM" id="Phobius"/>
    </source>
</evidence>
<feature type="transmembrane region" description="Helical" evidence="8">
    <location>
        <begin position="259"/>
        <end position="278"/>
    </location>
</feature>
<organism evidence="9 10">
    <name type="scientific">Gemmata obscuriglobus</name>
    <dbReference type="NCBI Taxonomy" id="114"/>
    <lineage>
        <taxon>Bacteria</taxon>
        <taxon>Pseudomonadati</taxon>
        <taxon>Planctomycetota</taxon>
        <taxon>Planctomycetia</taxon>
        <taxon>Gemmatales</taxon>
        <taxon>Gemmataceae</taxon>
        <taxon>Gemmata</taxon>
    </lineage>
</organism>
<feature type="transmembrane region" description="Helical" evidence="8">
    <location>
        <begin position="308"/>
        <end position="330"/>
    </location>
</feature>
<comment type="similarity">
    <text evidence="7">Belongs to the glycosyltransferase 87 family.</text>
</comment>
<keyword evidence="4 8" id="KW-0812">Transmembrane</keyword>
<evidence type="ECO:0000256" key="6">
    <source>
        <dbReference type="ARBA" id="ARBA00023136"/>
    </source>
</evidence>
<dbReference type="InterPro" id="IPR018584">
    <property type="entry name" value="GT87"/>
</dbReference>
<dbReference type="GO" id="GO:0005886">
    <property type="term" value="C:plasma membrane"/>
    <property type="evidence" value="ECO:0007669"/>
    <property type="project" value="UniProtKB-SubCell"/>
</dbReference>
<evidence type="ECO:0000256" key="2">
    <source>
        <dbReference type="ARBA" id="ARBA00022475"/>
    </source>
</evidence>
<evidence type="ECO:0000256" key="3">
    <source>
        <dbReference type="ARBA" id="ARBA00022679"/>
    </source>
</evidence>
<reference evidence="9 10" key="1">
    <citation type="submission" date="2018-01" db="EMBL/GenBank/DDBJ databases">
        <title>G. obscuriglobus.</title>
        <authorList>
            <person name="Franke J."/>
            <person name="Blomberg W."/>
            <person name="Selmecki A."/>
        </authorList>
    </citation>
    <scope>NUCLEOTIDE SEQUENCE [LARGE SCALE GENOMIC DNA]</scope>
    <source>
        <strain evidence="9 10">DSM 5831</strain>
    </source>
</reference>